<keyword evidence="1" id="KW-0732">Signal</keyword>
<dbReference type="EMBL" id="JAERRI010000019">
    <property type="protein sequence ID" value="MBL1093444.1"/>
    <property type="molecule type" value="Genomic_DNA"/>
</dbReference>
<reference evidence="2 3" key="1">
    <citation type="submission" date="2021-01" db="EMBL/GenBank/DDBJ databases">
        <title>WGS of actinomycetes isolated from Thailand.</title>
        <authorList>
            <person name="Thawai C."/>
        </authorList>
    </citation>
    <scope>NUCLEOTIDE SEQUENCE [LARGE SCALE GENOMIC DNA]</scope>
    <source>
        <strain evidence="2 3">CH9-7</strain>
    </source>
</reference>
<evidence type="ECO:0008006" key="4">
    <source>
        <dbReference type="Google" id="ProtNLM"/>
    </source>
</evidence>
<keyword evidence="3" id="KW-1185">Reference proteome</keyword>
<evidence type="ECO:0000313" key="2">
    <source>
        <dbReference type="EMBL" id="MBL1093444.1"/>
    </source>
</evidence>
<name>A0ABS1N0H9_9ACTN</name>
<organism evidence="2 3">
    <name type="scientific">Streptomyces siderophoricus</name>
    <dbReference type="NCBI Taxonomy" id="2802281"/>
    <lineage>
        <taxon>Bacteria</taxon>
        <taxon>Bacillati</taxon>
        <taxon>Actinomycetota</taxon>
        <taxon>Actinomycetes</taxon>
        <taxon>Kitasatosporales</taxon>
        <taxon>Streptomycetaceae</taxon>
        <taxon>Streptomyces</taxon>
    </lineage>
</organism>
<feature type="chain" id="PRO_5047131963" description="ABC transporter substrate-binding protein" evidence="1">
    <location>
        <begin position="24"/>
        <end position="60"/>
    </location>
</feature>
<comment type="caution">
    <text evidence="2">The sequence shown here is derived from an EMBL/GenBank/DDBJ whole genome shotgun (WGS) entry which is preliminary data.</text>
</comment>
<dbReference type="RefSeq" id="WP_201809249.1">
    <property type="nucleotide sequence ID" value="NZ_JAERRI010000019.1"/>
</dbReference>
<proteinExistence type="predicted"/>
<evidence type="ECO:0000256" key="1">
    <source>
        <dbReference type="SAM" id="SignalP"/>
    </source>
</evidence>
<evidence type="ECO:0000313" key="3">
    <source>
        <dbReference type="Proteomes" id="UP000629371"/>
    </source>
</evidence>
<accession>A0ABS1N0H9</accession>
<protein>
    <recommendedName>
        <fullName evidence="4">ABC transporter substrate-binding protein</fullName>
    </recommendedName>
</protein>
<sequence length="60" mass="5981">MRKRAIFPALGAAVALGGPTAVAYGDETVGDVQITTAAVSGDKDIAIGLANECSRFQTGG</sequence>
<dbReference type="Proteomes" id="UP000629371">
    <property type="component" value="Unassembled WGS sequence"/>
</dbReference>
<gene>
    <name evidence="2" type="ORF">JK360_29650</name>
</gene>
<feature type="signal peptide" evidence="1">
    <location>
        <begin position="1"/>
        <end position="23"/>
    </location>
</feature>